<dbReference type="AlphaFoldDB" id="A0A6A6FFF3"/>
<gene>
    <name evidence="2" type="ORF">CERZMDRAFT_97886</name>
</gene>
<keyword evidence="3" id="KW-1185">Reference proteome</keyword>
<feature type="region of interest" description="Disordered" evidence="1">
    <location>
        <begin position="75"/>
        <end position="111"/>
    </location>
</feature>
<dbReference type="EMBL" id="ML992674">
    <property type="protein sequence ID" value="KAF2211968.1"/>
    <property type="molecule type" value="Genomic_DNA"/>
</dbReference>
<protein>
    <submittedName>
        <fullName evidence="2">Uncharacterized protein</fullName>
    </submittedName>
</protein>
<dbReference type="PROSITE" id="PS51257">
    <property type="entry name" value="PROKAR_LIPOPROTEIN"/>
    <property type="match status" value="1"/>
</dbReference>
<proteinExistence type="predicted"/>
<evidence type="ECO:0000313" key="2">
    <source>
        <dbReference type="EMBL" id="KAF2211968.1"/>
    </source>
</evidence>
<evidence type="ECO:0000256" key="1">
    <source>
        <dbReference type="SAM" id="MobiDB-lite"/>
    </source>
</evidence>
<accession>A0A6A6FFF3</accession>
<evidence type="ECO:0000313" key="3">
    <source>
        <dbReference type="Proteomes" id="UP000799539"/>
    </source>
</evidence>
<name>A0A6A6FFF3_9PEZI</name>
<sequence length="111" mass="11999">MNLRDYLSLGLYLMTASCGALPKIPVRYSALAAFYDGAPMSASKEAVFSAPMTHSEAVMEETRFLMEMARRRKAKGAAVSQHEESPSDLPGAGGSVDGLDFEQLPKQALRT</sequence>
<organism evidence="2 3">
    <name type="scientific">Cercospora zeae-maydis SCOH1-5</name>
    <dbReference type="NCBI Taxonomy" id="717836"/>
    <lineage>
        <taxon>Eukaryota</taxon>
        <taxon>Fungi</taxon>
        <taxon>Dikarya</taxon>
        <taxon>Ascomycota</taxon>
        <taxon>Pezizomycotina</taxon>
        <taxon>Dothideomycetes</taxon>
        <taxon>Dothideomycetidae</taxon>
        <taxon>Mycosphaerellales</taxon>
        <taxon>Mycosphaerellaceae</taxon>
        <taxon>Cercospora</taxon>
    </lineage>
</organism>
<reference evidence="2" key="1">
    <citation type="journal article" date="2020" name="Stud. Mycol.">
        <title>101 Dothideomycetes genomes: a test case for predicting lifestyles and emergence of pathogens.</title>
        <authorList>
            <person name="Haridas S."/>
            <person name="Albert R."/>
            <person name="Binder M."/>
            <person name="Bloem J."/>
            <person name="Labutti K."/>
            <person name="Salamov A."/>
            <person name="Andreopoulos B."/>
            <person name="Baker S."/>
            <person name="Barry K."/>
            <person name="Bills G."/>
            <person name="Bluhm B."/>
            <person name="Cannon C."/>
            <person name="Castanera R."/>
            <person name="Culley D."/>
            <person name="Daum C."/>
            <person name="Ezra D."/>
            <person name="Gonzalez J."/>
            <person name="Henrissat B."/>
            <person name="Kuo A."/>
            <person name="Liang C."/>
            <person name="Lipzen A."/>
            <person name="Lutzoni F."/>
            <person name="Magnuson J."/>
            <person name="Mondo S."/>
            <person name="Nolan M."/>
            <person name="Ohm R."/>
            <person name="Pangilinan J."/>
            <person name="Park H.-J."/>
            <person name="Ramirez L."/>
            <person name="Alfaro M."/>
            <person name="Sun H."/>
            <person name="Tritt A."/>
            <person name="Yoshinaga Y."/>
            <person name="Zwiers L.-H."/>
            <person name="Turgeon B."/>
            <person name="Goodwin S."/>
            <person name="Spatafora J."/>
            <person name="Crous P."/>
            <person name="Grigoriev I."/>
        </authorList>
    </citation>
    <scope>NUCLEOTIDE SEQUENCE</scope>
    <source>
        <strain evidence="2">SCOH1-5</strain>
    </source>
</reference>
<dbReference type="Proteomes" id="UP000799539">
    <property type="component" value="Unassembled WGS sequence"/>
</dbReference>